<evidence type="ECO:0000256" key="1">
    <source>
        <dbReference type="SAM" id="SignalP"/>
    </source>
</evidence>
<feature type="chain" id="PRO_5021943459" evidence="1">
    <location>
        <begin position="20"/>
        <end position="124"/>
    </location>
</feature>
<dbReference type="EMBL" id="CP042188">
    <property type="protein sequence ID" value="QDS69883.1"/>
    <property type="molecule type" value="Genomic_DNA"/>
</dbReference>
<reference evidence="2 3" key="1">
    <citation type="submission" date="2019-07" db="EMBL/GenBank/DDBJ databases">
        <title>Finished genome of Venturia effusa.</title>
        <authorList>
            <person name="Young C.A."/>
            <person name="Cox M.P."/>
            <person name="Ganley A.R.D."/>
            <person name="David W.J."/>
        </authorList>
    </citation>
    <scope>NUCLEOTIDE SEQUENCE [LARGE SCALE GENOMIC DNA]</scope>
    <source>
        <strain evidence="3">albino</strain>
    </source>
</reference>
<protein>
    <submittedName>
        <fullName evidence="2">Uncharacterized protein</fullName>
    </submittedName>
</protein>
<feature type="signal peptide" evidence="1">
    <location>
        <begin position="1"/>
        <end position="19"/>
    </location>
</feature>
<evidence type="ECO:0000313" key="2">
    <source>
        <dbReference type="EMBL" id="QDS69883.1"/>
    </source>
</evidence>
<keyword evidence="3" id="KW-1185">Reference proteome</keyword>
<gene>
    <name evidence="2" type="ORF">FKW77_000662</name>
</gene>
<accession>A0A517L2N2</accession>
<evidence type="ECO:0000313" key="3">
    <source>
        <dbReference type="Proteomes" id="UP000316270"/>
    </source>
</evidence>
<dbReference type="Proteomes" id="UP000316270">
    <property type="component" value="Chromosome 4"/>
</dbReference>
<organism evidence="2 3">
    <name type="scientific">Venturia effusa</name>
    <dbReference type="NCBI Taxonomy" id="50376"/>
    <lineage>
        <taxon>Eukaryota</taxon>
        <taxon>Fungi</taxon>
        <taxon>Dikarya</taxon>
        <taxon>Ascomycota</taxon>
        <taxon>Pezizomycotina</taxon>
        <taxon>Dothideomycetes</taxon>
        <taxon>Pleosporomycetidae</taxon>
        <taxon>Venturiales</taxon>
        <taxon>Venturiaceae</taxon>
        <taxon>Venturia</taxon>
    </lineage>
</organism>
<proteinExistence type="predicted"/>
<sequence>MKPSILIPVITLLPATAYGWHVGIRCCETTVRIMNTGGYYGCVGLSDPKHHTQVAVTPSDDAECYRKSTVISGVYAPILTLAGEMVLVETESTAIQTGFDFKEGLSALRWPPGSRRTKQTPTDR</sequence>
<keyword evidence="1" id="KW-0732">Signal</keyword>
<dbReference type="AlphaFoldDB" id="A0A517L2N2"/>
<name>A0A517L2N2_9PEZI</name>